<evidence type="ECO:0000259" key="1">
    <source>
        <dbReference type="Pfam" id="PF14302"/>
    </source>
</evidence>
<evidence type="ECO:0000313" key="2">
    <source>
        <dbReference type="EMBL" id="EPX77307.1"/>
    </source>
</evidence>
<name>S9QBF6_9RHOB</name>
<dbReference type="EMBL" id="AONI01000015">
    <property type="protein sequence ID" value="EPX77307.1"/>
    <property type="molecule type" value="Genomic_DNA"/>
</dbReference>
<dbReference type="HOGENOM" id="CLU_2538538_0_0_5"/>
<reference evidence="3" key="1">
    <citation type="journal article" date="2013" name="Stand. Genomic Sci.">
        <title>Genome sequence of the Litoreibacter arenae type strain (DSM 19593(T)), a member of the Roseobacter clade isolated from sea sand.</title>
        <authorList>
            <person name="Riedel T."/>
            <person name="Fiebig A."/>
            <person name="Petersen J."/>
            <person name="Gronow S."/>
            <person name="Kyrpides N.C."/>
            <person name="Goker M."/>
            <person name="Klenk H.P."/>
        </authorList>
    </citation>
    <scope>NUCLEOTIDE SEQUENCE [LARGE SCALE GENOMIC DNA]</scope>
    <source>
        <strain evidence="3">DSM 19593</strain>
    </source>
</reference>
<dbReference type="Proteomes" id="UP000015351">
    <property type="component" value="Unassembled WGS sequence"/>
</dbReference>
<gene>
    <name evidence="2" type="ORF">thalar_03029</name>
</gene>
<keyword evidence="3" id="KW-1185">Reference proteome</keyword>
<dbReference type="OrthoDB" id="5489750at2"/>
<dbReference type="InterPro" id="IPR025485">
    <property type="entry name" value="DUF4377"/>
</dbReference>
<comment type="caution">
    <text evidence="2">The sequence shown here is derived from an EMBL/GenBank/DDBJ whole genome shotgun (WGS) entry which is preliminary data.</text>
</comment>
<accession>S9QBF6</accession>
<feature type="domain" description="DUF4377" evidence="1">
    <location>
        <begin position="23"/>
        <end position="80"/>
    </location>
</feature>
<proteinExistence type="predicted"/>
<dbReference type="AlphaFoldDB" id="S9QBF6"/>
<dbReference type="Pfam" id="PF14302">
    <property type="entry name" value="DUF4377"/>
    <property type="match status" value="1"/>
</dbReference>
<sequence length="83" mass="9230">MEKTKLTIAPDLVVDPNISVEPMMQVKRDGGDWEYLSDTIHGFTHEPGVEAEVEVEITSDPNPPPGASSLRYDLVRVISKQPR</sequence>
<protein>
    <recommendedName>
        <fullName evidence="1">DUF4377 domain-containing protein</fullName>
    </recommendedName>
</protein>
<organism evidence="2 3">
    <name type="scientific">Litoreibacter arenae DSM 19593</name>
    <dbReference type="NCBI Taxonomy" id="1123360"/>
    <lineage>
        <taxon>Bacteria</taxon>
        <taxon>Pseudomonadati</taxon>
        <taxon>Pseudomonadota</taxon>
        <taxon>Alphaproteobacteria</taxon>
        <taxon>Rhodobacterales</taxon>
        <taxon>Roseobacteraceae</taxon>
        <taxon>Litoreibacter</taxon>
    </lineage>
</organism>
<dbReference type="RefSeq" id="WP_021102378.1">
    <property type="nucleotide sequence ID" value="NZ_KE557314.1"/>
</dbReference>
<dbReference type="eggNOG" id="COG3042">
    <property type="taxonomic scope" value="Bacteria"/>
</dbReference>
<evidence type="ECO:0000313" key="3">
    <source>
        <dbReference type="Proteomes" id="UP000015351"/>
    </source>
</evidence>